<dbReference type="Proteomes" id="UP000001880">
    <property type="component" value="Chromosome"/>
</dbReference>
<evidence type="ECO:0000313" key="3">
    <source>
        <dbReference type="Proteomes" id="UP000001880"/>
    </source>
</evidence>
<accession>D0LX46</accession>
<organism evidence="2 3">
    <name type="scientific">Haliangium ochraceum (strain DSM 14365 / JCM 11303 / SMP-2)</name>
    <dbReference type="NCBI Taxonomy" id="502025"/>
    <lineage>
        <taxon>Bacteria</taxon>
        <taxon>Pseudomonadati</taxon>
        <taxon>Myxococcota</taxon>
        <taxon>Polyangia</taxon>
        <taxon>Haliangiales</taxon>
        <taxon>Kofleriaceae</taxon>
        <taxon>Haliangium</taxon>
    </lineage>
</organism>
<dbReference type="CDD" id="cd20716">
    <property type="entry name" value="cyt_P460_fam"/>
    <property type="match status" value="2"/>
</dbReference>
<protein>
    <recommendedName>
        <fullName evidence="1">Cytochrome P460 domain-containing protein</fullName>
    </recommendedName>
</protein>
<evidence type="ECO:0000259" key="1">
    <source>
        <dbReference type="Pfam" id="PF16694"/>
    </source>
</evidence>
<dbReference type="EMBL" id="CP001804">
    <property type="protein sequence ID" value="ACY16088.1"/>
    <property type="molecule type" value="Genomic_DNA"/>
</dbReference>
<proteinExistence type="predicted"/>
<feature type="domain" description="Cytochrome P460" evidence="1">
    <location>
        <begin position="101"/>
        <end position="194"/>
    </location>
</feature>
<evidence type="ECO:0000313" key="2">
    <source>
        <dbReference type="EMBL" id="ACY16088.1"/>
    </source>
</evidence>
<dbReference type="AlphaFoldDB" id="D0LX46"/>
<gene>
    <name evidence="2" type="ordered locus">Hoch_3586</name>
</gene>
<dbReference type="STRING" id="502025.Hoch_3586"/>
<dbReference type="InterPro" id="IPR032033">
    <property type="entry name" value="Cytochrome_P460"/>
</dbReference>
<dbReference type="KEGG" id="hoh:Hoch_3586"/>
<keyword evidence="3" id="KW-1185">Reference proteome</keyword>
<dbReference type="InterPro" id="IPR038142">
    <property type="entry name" value="Cytochrome_P460_sp"/>
</dbReference>
<dbReference type="Pfam" id="PF16694">
    <property type="entry name" value="Cytochrome_P460"/>
    <property type="match status" value="1"/>
</dbReference>
<dbReference type="HOGENOM" id="CLU_806012_0_0_7"/>
<name>D0LX46_HALO1</name>
<sequence>MDEKNKVETTFGDGIDDRMRALTKLAAISCSGLLFLGACGDDGGGTDPDIDAGIDAGDIDAGDIDAGGDGAAALWAMVSDYATWDEFPNHGGVVAYQGHGAEYRQVFVNDTAKGDLAAMPDGSIIVKTNLTADDATAVAAITVMMRDGDDWVWARFDPSGTDDVYGTTDELNGMGCVAGACHGDMDGTDQDYVFLNNDAQAAGAAYAEMTAAGAEYDTFDSFFGNAVEIFETVPAHGDYARVYVNETGADDSANLPMGSLIVKENLKGADENNVTLDSYTIMQKIAEDDDESKNWLFAKLTTEGKVTVASTPEQLGDNGCTRSDCHGSMQGTGSTGGDYVFGNN</sequence>
<dbReference type="Gene3D" id="3.50.70.20">
    <property type="entry name" value="Cytochrome P460"/>
    <property type="match status" value="2"/>
</dbReference>
<reference evidence="2 3" key="1">
    <citation type="journal article" date="2010" name="Stand. Genomic Sci.">
        <title>Complete genome sequence of Haliangium ochraceum type strain (SMP-2).</title>
        <authorList>
            <consortium name="US DOE Joint Genome Institute (JGI-PGF)"/>
            <person name="Ivanova N."/>
            <person name="Daum C."/>
            <person name="Lang E."/>
            <person name="Abt B."/>
            <person name="Kopitz M."/>
            <person name="Saunders E."/>
            <person name="Lapidus A."/>
            <person name="Lucas S."/>
            <person name="Glavina Del Rio T."/>
            <person name="Nolan M."/>
            <person name="Tice H."/>
            <person name="Copeland A."/>
            <person name="Cheng J.F."/>
            <person name="Chen F."/>
            <person name="Bruce D."/>
            <person name="Goodwin L."/>
            <person name="Pitluck S."/>
            <person name="Mavromatis K."/>
            <person name="Pati A."/>
            <person name="Mikhailova N."/>
            <person name="Chen A."/>
            <person name="Palaniappan K."/>
            <person name="Land M."/>
            <person name="Hauser L."/>
            <person name="Chang Y.J."/>
            <person name="Jeffries C.D."/>
            <person name="Detter J.C."/>
            <person name="Brettin T."/>
            <person name="Rohde M."/>
            <person name="Goker M."/>
            <person name="Bristow J."/>
            <person name="Markowitz V."/>
            <person name="Eisen J.A."/>
            <person name="Hugenholtz P."/>
            <person name="Kyrpides N.C."/>
            <person name="Klenk H.P."/>
        </authorList>
    </citation>
    <scope>NUCLEOTIDE SEQUENCE [LARGE SCALE GENOMIC DNA]</scope>
    <source>
        <strain evidence="3">DSM 14365 / CIP 107738 / JCM 11303 / AJ 13395 / SMP-2</strain>
    </source>
</reference>